<feature type="region of interest" description="Disordered" evidence="1">
    <location>
        <begin position="181"/>
        <end position="211"/>
    </location>
</feature>
<accession>A0A0F9F6G9</accession>
<evidence type="ECO:0000313" key="2">
    <source>
        <dbReference type="EMBL" id="KKL74086.1"/>
    </source>
</evidence>
<organism evidence="2">
    <name type="scientific">marine sediment metagenome</name>
    <dbReference type="NCBI Taxonomy" id="412755"/>
    <lineage>
        <taxon>unclassified sequences</taxon>
        <taxon>metagenomes</taxon>
        <taxon>ecological metagenomes</taxon>
    </lineage>
</organism>
<feature type="compositionally biased region" description="Basic and acidic residues" evidence="1">
    <location>
        <begin position="94"/>
        <end position="104"/>
    </location>
</feature>
<feature type="compositionally biased region" description="Basic and acidic residues" evidence="1">
    <location>
        <begin position="189"/>
        <end position="201"/>
    </location>
</feature>
<feature type="compositionally biased region" description="Polar residues" evidence="1">
    <location>
        <begin position="1"/>
        <end position="19"/>
    </location>
</feature>
<proteinExistence type="predicted"/>
<protein>
    <submittedName>
        <fullName evidence="2">Uncharacterized protein</fullName>
    </submittedName>
</protein>
<name>A0A0F9F6G9_9ZZZZ</name>
<dbReference type="EMBL" id="LAZR01024762">
    <property type="protein sequence ID" value="KKL74086.1"/>
    <property type="molecule type" value="Genomic_DNA"/>
</dbReference>
<evidence type="ECO:0000256" key="1">
    <source>
        <dbReference type="SAM" id="MobiDB-lite"/>
    </source>
</evidence>
<feature type="region of interest" description="Disordered" evidence="1">
    <location>
        <begin position="1"/>
        <end position="29"/>
    </location>
</feature>
<reference evidence="2" key="1">
    <citation type="journal article" date="2015" name="Nature">
        <title>Complex archaea that bridge the gap between prokaryotes and eukaryotes.</title>
        <authorList>
            <person name="Spang A."/>
            <person name="Saw J.H."/>
            <person name="Jorgensen S.L."/>
            <person name="Zaremba-Niedzwiedzka K."/>
            <person name="Martijn J."/>
            <person name="Lind A.E."/>
            <person name="van Eijk R."/>
            <person name="Schleper C."/>
            <person name="Guy L."/>
            <person name="Ettema T.J."/>
        </authorList>
    </citation>
    <scope>NUCLEOTIDE SEQUENCE</scope>
</reference>
<feature type="compositionally biased region" description="Basic and acidic residues" evidence="1">
    <location>
        <begin position="73"/>
        <end position="85"/>
    </location>
</feature>
<dbReference type="AlphaFoldDB" id="A0A0F9F6G9"/>
<feature type="region of interest" description="Disordered" evidence="1">
    <location>
        <begin position="73"/>
        <end position="106"/>
    </location>
</feature>
<sequence length="211" mass="23353">MHTDGTETSTDVTLGTEETGTPKEDPQFDQAHVDKAVLDAKTAALADVGRFQREAQTAVKAAEAALERTKKIRKEQDEAEIKAAEGDSEQLSAVKERQRRRDVESELDEVTLKLNQRDDKITQLETSGAEATKVQTARDVATRLGVDADSLIRLTKFTDGSVESIEELARELPKKTVRPKVVTDSNVETEGKKLSEQDKLNKLYPTMARKS</sequence>
<feature type="compositionally biased region" description="Basic and acidic residues" evidence="1">
    <location>
        <begin position="20"/>
        <end position="29"/>
    </location>
</feature>
<comment type="caution">
    <text evidence="2">The sequence shown here is derived from an EMBL/GenBank/DDBJ whole genome shotgun (WGS) entry which is preliminary data.</text>
</comment>
<gene>
    <name evidence="2" type="ORF">LCGC14_2068410</name>
</gene>